<comment type="caution">
    <text evidence="7">The sequence shown here is derived from an EMBL/GenBank/DDBJ whole genome shotgun (WGS) entry which is preliminary data.</text>
</comment>
<dbReference type="CDD" id="cd03214">
    <property type="entry name" value="ABC_Iron-Siderophores_B12_Hemin"/>
    <property type="match status" value="1"/>
</dbReference>
<dbReference type="InterPro" id="IPR003439">
    <property type="entry name" value="ABC_transporter-like_ATP-bd"/>
</dbReference>
<feature type="domain" description="ABC transporter" evidence="6">
    <location>
        <begin position="5"/>
        <end position="241"/>
    </location>
</feature>
<dbReference type="GO" id="GO:0016887">
    <property type="term" value="F:ATP hydrolysis activity"/>
    <property type="evidence" value="ECO:0007669"/>
    <property type="project" value="InterPro"/>
</dbReference>
<proteinExistence type="predicted"/>
<dbReference type="Pfam" id="PF00005">
    <property type="entry name" value="ABC_tran"/>
    <property type="match status" value="1"/>
</dbReference>
<keyword evidence="1" id="KW-0813">Transport</keyword>
<dbReference type="EMBL" id="JACDUS010000002">
    <property type="protein sequence ID" value="MBA2880760.1"/>
    <property type="molecule type" value="Genomic_DNA"/>
</dbReference>
<keyword evidence="3 7" id="KW-0067">ATP-binding</keyword>
<evidence type="ECO:0000256" key="1">
    <source>
        <dbReference type="ARBA" id="ARBA00022448"/>
    </source>
</evidence>
<keyword evidence="4" id="KW-1278">Translocase</keyword>
<evidence type="ECO:0000256" key="2">
    <source>
        <dbReference type="ARBA" id="ARBA00022741"/>
    </source>
</evidence>
<dbReference type="PANTHER" id="PTHR42794">
    <property type="entry name" value="HEMIN IMPORT ATP-BINDING PROTEIN HMUV"/>
    <property type="match status" value="1"/>
</dbReference>
<dbReference type="SMART" id="SM00382">
    <property type="entry name" value="AAA"/>
    <property type="match status" value="1"/>
</dbReference>
<evidence type="ECO:0000313" key="8">
    <source>
        <dbReference type="Proteomes" id="UP000525298"/>
    </source>
</evidence>
<keyword evidence="2" id="KW-0547">Nucleotide-binding</keyword>
<sequence>MNPAVSVAGVSAAYADQAVLEDVSFEVKTGECFILIGPNGSGKTTLMKIMAGLLKPVSGRVQILGRRLKSYGRRDLARRMAFVPQQVPMDFPFRVRDMVLFGRSPHLGTFGLESERDHALADQAMDFTGVARLADRRMDQLSGGERQRVFIARAICQEPELILLDEPTAALDISHQLRVMDLMEKMRNEKSITVIMVSHDMNLAAMYADTLMLLHQGEMIQWGPPGRVLTYETLEAAYGCPLLVDQSPLGPMPRVTPVPGRYIREDLKTLIS</sequence>
<protein>
    <submittedName>
        <fullName evidence="7">Iron complex transport system ATP-binding protein</fullName>
    </submittedName>
</protein>
<gene>
    <name evidence="7" type="ORF">HNR65_001078</name>
</gene>
<dbReference type="InterPro" id="IPR017871">
    <property type="entry name" value="ABC_transporter-like_CS"/>
</dbReference>
<dbReference type="Proteomes" id="UP000525298">
    <property type="component" value="Unassembled WGS sequence"/>
</dbReference>
<dbReference type="PANTHER" id="PTHR42794:SF1">
    <property type="entry name" value="HEMIN IMPORT ATP-BINDING PROTEIN HMUV"/>
    <property type="match status" value="1"/>
</dbReference>
<dbReference type="RefSeq" id="WP_181550418.1">
    <property type="nucleotide sequence ID" value="NZ_JACDUS010000002.1"/>
</dbReference>
<dbReference type="SUPFAM" id="SSF52540">
    <property type="entry name" value="P-loop containing nucleoside triphosphate hydrolases"/>
    <property type="match status" value="1"/>
</dbReference>
<comment type="function">
    <text evidence="5">Part of the ABC transporter complex HmuTUV involved in hemin import. Responsible for energy coupling to the transport system.</text>
</comment>
<reference evidence="7 8" key="1">
    <citation type="submission" date="2020-07" db="EMBL/GenBank/DDBJ databases">
        <title>Genomic Encyclopedia of Type Strains, Phase IV (KMG-IV): sequencing the most valuable type-strain genomes for metagenomic binning, comparative biology and taxonomic classification.</title>
        <authorList>
            <person name="Goeker M."/>
        </authorList>
    </citation>
    <scope>NUCLEOTIDE SEQUENCE [LARGE SCALE GENOMIC DNA]</scope>
    <source>
        <strain evidence="7 8">DSM 17721</strain>
    </source>
</reference>
<dbReference type="Gene3D" id="3.40.50.300">
    <property type="entry name" value="P-loop containing nucleotide triphosphate hydrolases"/>
    <property type="match status" value="1"/>
</dbReference>
<dbReference type="PROSITE" id="PS50893">
    <property type="entry name" value="ABC_TRANSPORTER_2"/>
    <property type="match status" value="1"/>
</dbReference>
<accession>A0A7W0HK12</accession>
<evidence type="ECO:0000313" key="7">
    <source>
        <dbReference type="EMBL" id="MBA2880760.1"/>
    </source>
</evidence>
<dbReference type="InterPro" id="IPR003593">
    <property type="entry name" value="AAA+_ATPase"/>
</dbReference>
<organism evidence="7 8">
    <name type="scientific">Desulfosalsimonas propionicica</name>
    <dbReference type="NCBI Taxonomy" id="332175"/>
    <lineage>
        <taxon>Bacteria</taxon>
        <taxon>Pseudomonadati</taxon>
        <taxon>Thermodesulfobacteriota</taxon>
        <taxon>Desulfobacteria</taxon>
        <taxon>Desulfobacterales</taxon>
        <taxon>Desulfosalsimonadaceae</taxon>
        <taxon>Desulfosalsimonas</taxon>
    </lineage>
</organism>
<keyword evidence="8" id="KW-1185">Reference proteome</keyword>
<evidence type="ECO:0000256" key="3">
    <source>
        <dbReference type="ARBA" id="ARBA00022840"/>
    </source>
</evidence>
<dbReference type="FunFam" id="3.40.50.300:FF:000134">
    <property type="entry name" value="Iron-enterobactin ABC transporter ATP-binding protein"/>
    <property type="match status" value="1"/>
</dbReference>
<evidence type="ECO:0000259" key="6">
    <source>
        <dbReference type="PROSITE" id="PS50893"/>
    </source>
</evidence>
<dbReference type="GO" id="GO:0005524">
    <property type="term" value="F:ATP binding"/>
    <property type="evidence" value="ECO:0007669"/>
    <property type="project" value="UniProtKB-KW"/>
</dbReference>
<dbReference type="PROSITE" id="PS00211">
    <property type="entry name" value="ABC_TRANSPORTER_1"/>
    <property type="match status" value="1"/>
</dbReference>
<dbReference type="InterPro" id="IPR027417">
    <property type="entry name" value="P-loop_NTPase"/>
</dbReference>
<name>A0A7W0HK12_9BACT</name>
<dbReference type="AlphaFoldDB" id="A0A7W0HK12"/>
<evidence type="ECO:0000256" key="4">
    <source>
        <dbReference type="ARBA" id="ARBA00022967"/>
    </source>
</evidence>
<evidence type="ECO:0000256" key="5">
    <source>
        <dbReference type="ARBA" id="ARBA00037066"/>
    </source>
</evidence>